<evidence type="ECO:0000313" key="3">
    <source>
        <dbReference type="Proteomes" id="UP001589693"/>
    </source>
</evidence>
<keyword evidence="1" id="KW-1133">Transmembrane helix</keyword>
<dbReference type="Proteomes" id="UP001589693">
    <property type="component" value="Unassembled WGS sequence"/>
</dbReference>
<dbReference type="RefSeq" id="WP_377850959.1">
    <property type="nucleotide sequence ID" value="NZ_JBHLZU010000006.1"/>
</dbReference>
<keyword evidence="1" id="KW-0472">Membrane</keyword>
<keyword evidence="1" id="KW-0812">Transmembrane</keyword>
<gene>
    <name evidence="2" type="ORF">ACFFQA_07610</name>
</gene>
<feature type="transmembrane region" description="Helical" evidence="1">
    <location>
        <begin position="37"/>
        <end position="58"/>
    </location>
</feature>
<dbReference type="EMBL" id="JBHLZU010000006">
    <property type="protein sequence ID" value="MFB9903801.1"/>
    <property type="molecule type" value="Genomic_DNA"/>
</dbReference>
<feature type="transmembrane region" description="Helical" evidence="1">
    <location>
        <begin position="12"/>
        <end position="31"/>
    </location>
</feature>
<evidence type="ECO:0000313" key="2">
    <source>
        <dbReference type="EMBL" id="MFB9903801.1"/>
    </source>
</evidence>
<name>A0ABV5ZSE8_9PSEU</name>
<sequence length="140" mass="15019">MPRHHRRFRDTFAFLAGTAGAAFAVLSIVALRSSPQVALPLGLLFGVVFGLVVTPLVISVTRVIPVPPTSGGDLVASLDGQLAELGYGAPEHIAEDALGYAPANMHRVRCRYLSVRLAEHEIIVTGPRRVVSSLERRLLS</sequence>
<protein>
    <recommendedName>
        <fullName evidence="4">DUF3093 domain-containing protein</fullName>
    </recommendedName>
</protein>
<keyword evidence="3" id="KW-1185">Reference proteome</keyword>
<evidence type="ECO:0000256" key="1">
    <source>
        <dbReference type="SAM" id="Phobius"/>
    </source>
</evidence>
<reference evidence="2 3" key="1">
    <citation type="submission" date="2024-09" db="EMBL/GenBank/DDBJ databases">
        <authorList>
            <person name="Sun Q."/>
            <person name="Mori K."/>
        </authorList>
    </citation>
    <scope>NUCLEOTIDE SEQUENCE [LARGE SCALE GENOMIC DNA]</scope>
    <source>
        <strain evidence="2 3">TBRC 7907</strain>
    </source>
</reference>
<organism evidence="2 3">
    <name type="scientific">Allokutzneria oryzae</name>
    <dbReference type="NCBI Taxonomy" id="1378989"/>
    <lineage>
        <taxon>Bacteria</taxon>
        <taxon>Bacillati</taxon>
        <taxon>Actinomycetota</taxon>
        <taxon>Actinomycetes</taxon>
        <taxon>Pseudonocardiales</taxon>
        <taxon>Pseudonocardiaceae</taxon>
        <taxon>Allokutzneria</taxon>
    </lineage>
</organism>
<accession>A0ABV5ZSE8</accession>
<proteinExistence type="predicted"/>
<evidence type="ECO:0008006" key="4">
    <source>
        <dbReference type="Google" id="ProtNLM"/>
    </source>
</evidence>
<comment type="caution">
    <text evidence="2">The sequence shown here is derived from an EMBL/GenBank/DDBJ whole genome shotgun (WGS) entry which is preliminary data.</text>
</comment>